<evidence type="ECO:0000313" key="4">
    <source>
        <dbReference type="Proteomes" id="UP001270362"/>
    </source>
</evidence>
<dbReference type="CDD" id="cd22191">
    <property type="entry name" value="DPBB_RlpA_EXP_N-like"/>
    <property type="match status" value="1"/>
</dbReference>
<feature type="signal peptide" evidence="2">
    <location>
        <begin position="1"/>
        <end position="19"/>
    </location>
</feature>
<dbReference type="AlphaFoldDB" id="A0AAE0XJS2"/>
<dbReference type="EMBL" id="JAULSO010000001">
    <property type="protein sequence ID" value="KAK3694207.1"/>
    <property type="molecule type" value="Genomic_DNA"/>
</dbReference>
<protein>
    <submittedName>
        <fullName evidence="3">RlpA-like double-psi beta-barrel-protein domain-containing protein-containing protein</fullName>
    </submittedName>
</protein>
<accession>A0AAE0XJS2</accession>
<gene>
    <name evidence="3" type="ORF">B0T22DRAFT_476973</name>
</gene>
<keyword evidence="4" id="KW-1185">Reference proteome</keyword>
<dbReference type="InterPro" id="IPR051477">
    <property type="entry name" value="Expansin_CellWall"/>
</dbReference>
<dbReference type="InterPro" id="IPR036908">
    <property type="entry name" value="RlpA-like_sf"/>
</dbReference>
<proteinExistence type="predicted"/>
<dbReference type="PANTHER" id="PTHR31836">
    <property type="match status" value="1"/>
</dbReference>
<evidence type="ECO:0000256" key="2">
    <source>
        <dbReference type="SAM" id="SignalP"/>
    </source>
</evidence>
<reference evidence="3" key="2">
    <citation type="submission" date="2023-06" db="EMBL/GenBank/DDBJ databases">
        <authorList>
            <consortium name="Lawrence Berkeley National Laboratory"/>
            <person name="Haridas S."/>
            <person name="Hensen N."/>
            <person name="Bonometti L."/>
            <person name="Westerberg I."/>
            <person name="Brannstrom I.O."/>
            <person name="Guillou S."/>
            <person name="Cros-Aarteil S."/>
            <person name="Calhoun S."/>
            <person name="Kuo A."/>
            <person name="Mondo S."/>
            <person name="Pangilinan J."/>
            <person name="Riley R."/>
            <person name="Labutti K."/>
            <person name="Andreopoulos B."/>
            <person name="Lipzen A."/>
            <person name="Chen C."/>
            <person name="Yanf M."/>
            <person name="Daum C."/>
            <person name="Ng V."/>
            <person name="Clum A."/>
            <person name="Steindorff A."/>
            <person name="Ohm R."/>
            <person name="Martin F."/>
            <person name="Silar P."/>
            <person name="Natvig D."/>
            <person name="Lalanne C."/>
            <person name="Gautier V."/>
            <person name="Ament-Velasquez S.L."/>
            <person name="Kruys A."/>
            <person name="Hutchinson M.I."/>
            <person name="Powell A.J."/>
            <person name="Barry K."/>
            <person name="Miller A.N."/>
            <person name="Grigoriev I.V."/>
            <person name="Debuchy R."/>
            <person name="Gladieux P."/>
            <person name="Thoren M.H."/>
            <person name="Johannesson H."/>
        </authorList>
    </citation>
    <scope>NUCLEOTIDE SEQUENCE</scope>
    <source>
        <strain evidence="3">CBS 314.62</strain>
    </source>
</reference>
<dbReference type="SUPFAM" id="SSF50685">
    <property type="entry name" value="Barwin-like endoglucanases"/>
    <property type="match status" value="1"/>
</dbReference>
<reference evidence="3" key="1">
    <citation type="journal article" date="2023" name="Mol. Phylogenet. Evol.">
        <title>Genome-scale phylogeny and comparative genomics of the fungal order Sordariales.</title>
        <authorList>
            <person name="Hensen N."/>
            <person name="Bonometti L."/>
            <person name="Westerberg I."/>
            <person name="Brannstrom I.O."/>
            <person name="Guillou S."/>
            <person name="Cros-Aarteil S."/>
            <person name="Calhoun S."/>
            <person name="Haridas S."/>
            <person name="Kuo A."/>
            <person name="Mondo S."/>
            <person name="Pangilinan J."/>
            <person name="Riley R."/>
            <person name="LaButti K."/>
            <person name="Andreopoulos B."/>
            <person name="Lipzen A."/>
            <person name="Chen C."/>
            <person name="Yan M."/>
            <person name="Daum C."/>
            <person name="Ng V."/>
            <person name="Clum A."/>
            <person name="Steindorff A."/>
            <person name="Ohm R.A."/>
            <person name="Martin F."/>
            <person name="Silar P."/>
            <person name="Natvig D.O."/>
            <person name="Lalanne C."/>
            <person name="Gautier V."/>
            <person name="Ament-Velasquez S.L."/>
            <person name="Kruys A."/>
            <person name="Hutchinson M.I."/>
            <person name="Powell A.J."/>
            <person name="Barry K."/>
            <person name="Miller A.N."/>
            <person name="Grigoriev I.V."/>
            <person name="Debuchy R."/>
            <person name="Gladieux P."/>
            <person name="Hiltunen Thoren M."/>
            <person name="Johannesson H."/>
        </authorList>
    </citation>
    <scope>NUCLEOTIDE SEQUENCE</scope>
    <source>
        <strain evidence="3">CBS 314.62</strain>
    </source>
</reference>
<keyword evidence="1 2" id="KW-0732">Signal</keyword>
<organism evidence="3 4">
    <name type="scientific">Podospora appendiculata</name>
    <dbReference type="NCBI Taxonomy" id="314037"/>
    <lineage>
        <taxon>Eukaryota</taxon>
        <taxon>Fungi</taxon>
        <taxon>Dikarya</taxon>
        <taxon>Ascomycota</taxon>
        <taxon>Pezizomycotina</taxon>
        <taxon>Sordariomycetes</taxon>
        <taxon>Sordariomycetidae</taxon>
        <taxon>Sordariales</taxon>
        <taxon>Podosporaceae</taxon>
        <taxon>Podospora</taxon>
    </lineage>
</organism>
<evidence type="ECO:0000256" key="1">
    <source>
        <dbReference type="ARBA" id="ARBA00022729"/>
    </source>
</evidence>
<sequence length="144" mass="16017">MLALFTSALLLCSASLVVAAPGARNHTLSRREDWVRAGKGTVYSQDGSAGSCGNWHDDYDHIVALGHYWMKHDYQAEPCGRQIRVKNVGCDYEGIDGEGNEIVVTVQDSCDSCDKNHLDLSIGAWNELTDDSEWGELNIEWNWL</sequence>
<name>A0AAE0XJS2_9PEZI</name>
<dbReference type="PANTHER" id="PTHR31836:SF28">
    <property type="entry name" value="SRCR DOMAIN-CONTAINING PROTEIN-RELATED"/>
    <property type="match status" value="1"/>
</dbReference>
<evidence type="ECO:0000313" key="3">
    <source>
        <dbReference type="EMBL" id="KAK3694207.1"/>
    </source>
</evidence>
<feature type="chain" id="PRO_5042279437" evidence="2">
    <location>
        <begin position="20"/>
        <end position="144"/>
    </location>
</feature>
<comment type="caution">
    <text evidence="3">The sequence shown here is derived from an EMBL/GenBank/DDBJ whole genome shotgun (WGS) entry which is preliminary data.</text>
</comment>
<dbReference type="Gene3D" id="2.40.40.10">
    <property type="entry name" value="RlpA-like domain"/>
    <property type="match status" value="1"/>
</dbReference>
<dbReference type="Proteomes" id="UP001270362">
    <property type="component" value="Unassembled WGS sequence"/>
</dbReference>